<dbReference type="PANTHER" id="PTHR11119">
    <property type="entry name" value="XANTHINE-URACIL / VITAMIN C PERMEASE FAMILY MEMBER"/>
    <property type="match status" value="1"/>
</dbReference>
<name>A0A9Q1CL41_HOLLE</name>
<feature type="transmembrane region" description="Helical" evidence="7">
    <location>
        <begin position="232"/>
        <end position="257"/>
    </location>
</feature>
<evidence type="ECO:0000256" key="5">
    <source>
        <dbReference type="ARBA" id="ARBA00023136"/>
    </source>
</evidence>
<evidence type="ECO:0000256" key="4">
    <source>
        <dbReference type="ARBA" id="ARBA00022989"/>
    </source>
</evidence>
<evidence type="ECO:0000313" key="9">
    <source>
        <dbReference type="Proteomes" id="UP001152320"/>
    </source>
</evidence>
<feature type="transmembrane region" description="Helical" evidence="7">
    <location>
        <begin position="290"/>
        <end position="313"/>
    </location>
</feature>
<evidence type="ECO:0000256" key="3">
    <source>
        <dbReference type="ARBA" id="ARBA00022692"/>
    </source>
</evidence>
<keyword evidence="5 7" id="KW-0472">Membrane</keyword>
<keyword evidence="9" id="KW-1185">Reference proteome</keyword>
<dbReference type="GO" id="GO:0022857">
    <property type="term" value="F:transmembrane transporter activity"/>
    <property type="evidence" value="ECO:0007669"/>
    <property type="project" value="InterPro"/>
</dbReference>
<feature type="transmembrane region" description="Helical" evidence="7">
    <location>
        <begin position="165"/>
        <end position="185"/>
    </location>
</feature>
<dbReference type="Pfam" id="PF00860">
    <property type="entry name" value="Xan_ur_permease"/>
    <property type="match status" value="2"/>
</dbReference>
<reference evidence="8" key="1">
    <citation type="submission" date="2021-10" db="EMBL/GenBank/DDBJ databases">
        <title>Tropical sea cucumber genome reveals ecological adaptation and Cuvierian tubules defense mechanism.</title>
        <authorList>
            <person name="Chen T."/>
        </authorList>
    </citation>
    <scope>NUCLEOTIDE SEQUENCE</scope>
    <source>
        <strain evidence="8">Nanhai2018</strain>
        <tissue evidence="8">Muscle</tissue>
    </source>
</reference>
<evidence type="ECO:0000256" key="6">
    <source>
        <dbReference type="SAM" id="MobiDB-lite"/>
    </source>
</evidence>
<gene>
    <name evidence="8" type="ORF">HOLleu_06191</name>
</gene>
<feature type="region of interest" description="Disordered" evidence="6">
    <location>
        <begin position="1"/>
        <end position="20"/>
    </location>
</feature>
<organism evidence="8 9">
    <name type="scientific">Holothuria leucospilota</name>
    <name type="common">Black long sea cucumber</name>
    <name type="synonym">Mertensiothuria leucospilota</name>
    <dbReference type="NCBI Taxonomy" id="206669"/>
    <lineage>
        <taxon>Eukaryota</taxon>
        <taxon>Metazoa</taxon>
        <taxon>Echinodermata</taxon>
        <taxon>Eleutherozoa</taxon>
        <taxon>Echinozoa</taxon>
        <taxon>Holothuroidea</taxon>
        <taxon>Aspidochirotacea</taxon>
        <taxon>Aspidochirotida</taxon>
        <taxon>Holothuriidae</taxon>
        <taxon>Holothuria</taxon>
    </lineage>
</organism>
<feature type="transmembrane region" description="Helical" evidence="7">
    <location>
        <begin position="191"/>
        <end position="212"/>
    </location>
</feature>
<comment type="caution">
    <text evidence="8">The sequence shown here is derived from an EMBL/GenBank/DDBJ whole genome shotgun (WGS) entry which is preliminary data.</text>
</comment>
<dbReference type="EMBL" id="JAIZAY010000002">
    <property type="protein sequence ID" value="KAJ8047238.1"/>
    <property type="molecule type" value="Genomic_DNA"/>
</dbReference>
<keyword evidence="3 7" id="KW-0812">Transmembrane</keyword>
<comment type="similarity">
    <text evidence="2">Belongs to the nucleobase:cation symporter-2 (NCS2) (TC 2.A.40) family.</text>
</comment>
<accession>A0A9Q1CL41</accession>
<dbReference type="Proteomes" id="UP001152320">
    <property type="component" value="Chromosome 2"/>
</dbReference>
<dbReference type="GO" id="GO:0016020">
    <property type="term" value="C:membrane"/>
    <property type="evidence" value="ECO:0007669"/>
    <property type="project" value="UniProtKB-SubCell"/>
</dbReference>
<protein>
    <submittedName>
        <fullName evidence="8">Solute carrier family 23 member 1</fullName>
    </submittedName>
</protein>
<sequence length="526" mass="56798">MESTPEWPNSKLSKQKNGSTTEIEIQHEGGKDNNLATKSDLVYRIEERPPWIMTILMAVQHFSANFSRCLVQPFLIAEILCFDREAAFLTRHIATTFVVTGVTTLLQIIFGSRLPIIQGPGGGYIVPAVAMLSVRGECPAAITANSTMEEKQILREEAYSRMNEINGAVFIASIVQCLIGFTGLVGVLLRFIGPITIAVTLTMIGIDTIPLAMNLAGSHWCISIPCCPNGKYLALILFALIIMWVVCAILTACGVFPEDSNVYGYAGRTDLKADNLRDSPWISFPYPGQWGLITFNVAGIVGALTAIVVSILDSIGDYHACAQISREPPPPDHAVNRGIGVEGIGGLLAALWGIGFGVSSYSGDIALLGLTKVASRSVLISSGVIFILVGFFIKLSALINGISKPILGACSLTFGSATLDQLLGVLFKNGMLVGAVLSTVLDNVIAGTPEEKGTHWREAFMEHGNASPENEEKAGTRSCKVYDLPFGMNAVAKRTWTRFIPFCPTFKNFVKLDAHDKYKFEPITSD</sequence>
<evidence type="ECO:0000313" key="8">
    <source>
        <dbReference type="EMBL" id="KAJ8047238.1"/>
    </source>
</evidence>
<dbReference type="AlphaFoldDB" id="A0A9Q1CL41"/>
<dbReference type="OrthoDB" id="1641903at2759"/>
<dbReference type="InterPro" id="IPR006043">
    <property type="entry name" value="NCS2"/>
</dbReference>
<evidence type="ECO:0000256" key="2">
    <source>
        <dbReference type="ARBA" id="ARBA00008821"/>
    </source>
</evidence>
<keyword evidence="4 7" id="KW-1133">Transmembrane helix</keyword>
<evidence type="ECO:0000256" key="7">
    <source>
        <dbReference type="SAM" id="Phobius"/>
    </source>
</evidence>
<comment type="subcellular location">
    <subcellularLocation>
        <location evidence="1">Membrane</location>
        <topology evidence="1">Multi-pass membrane protein</topology>
    </subcellularLocation>
</comment>
<feature type="transmembrane region" description="Helical" evidence="7">
    <location>
        <begin position="378"/>
        <end position="399"/>
    </location>
</feature>
<evidence type="ECO:0000256" key="1">
    <source>
        <dbReference type="ARBA" id="ARBA00004141"/>
    </source>
</evidence>
<proteinExistence type="inferred from homology"/>